<gene>
    <name evidence="1" type="ORF">LCGC14_0479560</name>
</gene>
<sequence length="73" mass="8329">MIHDPIEQAICLTVLGLEFGRDYYHGQMELYRLQGADGTDFILKTPACRHVFSSARDASEAFVQLVWNRALRS</sequence>
<proteinExistence type="predicted"/>
<organism evidence="1">
    <name type="scientific">marine sediment metagenome</name>
    <dbReference type="NCBI Taxonomy" id="412755"/>
    <lineage>
        <taxon>unclassified sequences</taxon>
        <taxon>metagenomes</taxon>
        <taxon>ecological metagenomes</taxon>
    </lineage>
</organism>
<dbReference type="AlphaFoldDB" id="A0A0F9S9R7"/>
<accession>A0A0F9S9R7</accession>
<evidence type="ECO:0000313" key="1">
    <source>
        <dbReference type="EMBL" id="KKN65640.1"/>
    </source>
</evidence>
<reference evidence="1" key="1">
    <citation type="journal article" date="2015" name="Nature">
        <title>Complex archaea that bridge the gap between prokaryotes and eukaryotes.</title>
        <authorList>
            <person name="Spang A."/>
            <person name="Saw J.H."/>
            <person name="Jorgensen S.L."/>
            <person name="Zaremba-Niedzwiedzka K."/>
            <person name="Martijn J."/>
            <person name="Lind A.E."/>
            <person name="van Eijk R."/>
            <person name="Schleper C."/>
            <person name="Guy L."/>
            <person name="Ettema T.J."/>
        </authorList>
    </citation>
    <scope>NUCLEOTIDE SEQUENCE</scope>
</reference>
<comment type="caution">
    <text evidence="1">The sequence shown here is derived from an EMBL/GenBank/DDBJ whole genome shotgun (WGS) entry which is preliminary data.</text>
</comment>
<protein>
    <submittedName>
        <fullName evidence="1">Uncharacterized protein</fullName>
    </submittedName>
</protein>
<dbReference type="EMBL" id="LAZR01000519">
    <property type="protein sequence ID" value="KKN65640.1"/>
    <property type="molecule type" value="Genomic_DNA"/>
</dbReference>
<name>A0A0F9S9R7_9ZZZZ</name>